<comment type="caution">
    <text evidence="3">The sequence shown here is derived from an EMBL/GenBank/DDBJ whole genome shotgun (WGS) entry which is preliminary data.</text>
</comment>
<keyword evidence="2" id="KW-0472">Membrane</keyword>
<evidence type="ECO:0000256" key="2">
    <source>
        <dbReference type="SAM" id="Phobius"/>
    </source>
</evidence>
<keyword evidence="2" id="KW-1133">Transmembrane helix</keyword>
<sequence length="163" mass="17690">MKRVGDQLLISCLATRRSYQLLCREQKWIGTVGVCPLYTSNANIDELKTDGIGVPIGLMVAIVAAIALVTGTCIVMAGLVILKRRRLARARAHVTVVDTSYSAACQQRSTLHEQQYSGSSAKSTPNEYDYSMEMRPLPSVPASEKDLSKRQSGTGPADDMLVS</sequence>
<proteinExistence type="predicted"/>
<reference evidence="3" key="1">
    <citation type="journal article" date="2023" name="Mol. Biol. Evol.">
        <title>Third-Generation Sequencing Reveals the Adaptive Role of the Epigenome in Three Deep-Sea Polychaetes.</title>
        <authorList>
            <person name="Perez M."/>
            <person name="Aroh O."/>
            <person name="Sun Y."/>
            <person name="Lan Y."/>
            <person name="Juniper S.K."/>
            <person name="Young C.R."/>
            <person name="Angers B."/>
            <person name="Qian P.Y."/>
        </authorList>
    </citation>
    <scope>NUCLEOTIDE SEQUENCE</scope>
    <source>
        <strain evidence="3">R07B-5</strain>
    </source>
</reference>
<keyword evidence="2" id="KW-0812">Transmembrane</keyword>
<dbReference type="AlphaFoldDB" id="A0AAD9P4J6"/>
<accession>A0AAD9P4J6</accession>
<protein>
    <submittedName>
        <fullName evidence="3">Uncharacterized protein</fullName>
    </submittedName>
</protein>
<evidence type="ECO:0000256" key="1">
    <source>
        <dbReference type="SAM" id="MobiDB-lite"/>
    </source>
</evidence>
<name>A0AAD9P4J6_RIDPI</name>
<feature type="compositionally biased region" description="Polar residues" evidence="1">
    <location>
        <begin position="112"/>
        <end position="126"/>
    </location>
</feature>
<feature type="region of interest" description="Disordered" evidence="1">
    <location>
        <begin position="112"/>
        <end position="163"/>
    </location>
</feature>
<organism evidence="3 4">
    <name type="scientific">Ridgeia piscesae</name>
    <name type="common">Tubeworm</name>
    <dbReference type="NCBI Taxonomy" id="27915"/>
    <lineage>
        <taxon>Eukaryota</taxon>
        <taxon>Metazoa</taxon>
        <taxon>Spiralia</taxon>
        <taxon>Lophotrochozoa</taxon>
        <taxon>Annelida</taxon>
        <taxon>Polychaeta</taxon>
        <taxon>Sedentaria</taxon>
        <taxon>Canalipalpata</taxon>
        <taxon>Sabellida</taxon>
        <taxon>Siboglinidae</taxon>
        <taxon>Ridgeia</taxon>
    </lineage>
</organism>
<feature type="transmembrane region" description="Helical" evidence="2">
    <location>
        <begin position="56"/>
        <end position="82"/>
    </location>
</feature>
<gene>
    <name evidence="3" type="ORF">NP493_151g04001</name>
</gene>
<evidence type="ECO:0000313" key="4">
    <source>
        <dbReference type="Proteomes" id="UP001209878"/>
    </source>
</evidence>
<dbReference type="Proteomes" id="UP001209878">
    <property type="component" value="Unassembled WGS sequence"/>
</dbReference>
<keyword evidence="4" id="KW-1185">Reference proteome</keyword>
<evidence type="ECO:0000313" key="3">
    <source>
        <dbReference type="EMBL" id="KAK2187901.1"/>
    </source>
</evidence>
<dbReference type="EMBL" id="JAODUO010000151">
    <property type="protein sequence ID" value="KAK2187901.1"/>
    <property type="molecule type" value="Genomic_DNA"/>
</dbReference>